<dbReference type="PROSITE" id="PS50882">
    <property type="entry name" value="YTH"/>
    <property type="match status" value="1"/>
</dbReference>
<feature type="compositionally biased region" description="Low complexity" evidence="5">
    <location>
        <begin position="672"/>
        <end position="684"/>
    </location>
</feature>
<feature type="region of interest" description="Disordered" evidence="5">
    <location>
        <begin position="253"/>
        <end position="300"/>
    </location>
</feature>
<protein>
    <recommendedName>
        <fullName evidence="4">YTH domain-containing family protein</fullName>
    </recommendedName>
</protein>
<comment type="caution">
    <text evidence="7">The sequence shown here is derived from an EMBL/GenBank/DDBJ whole genome shotgun (WGS) entry which is preliminary data.</text>
</comment>
<dbReference type="Proteomes" id="UP001417504">
    <property type="component" value="Unassembled WGS sequence"/>
</dbReference>
<evidence type="ECO:0000256" key="5">
    <source>
        <dbReference type="SAM" id="MobiDB-lite"/>
    </source>
</evidence>
<proteinExistence type="inferred from homology"/>
<dbReference type="FunFam" id="3.10.590.10:FF:000001">
    <property type="entry name" value="YTH domain family 1, isoform CRA_a"/>
    <property type="match status" value="1"/>
</dbReference>
<keyword evidence="3 4" id="KW-0694">RNA-binding</keyword>
<comment type="similarity">
    <text evidence="4">Belongs to the YTHDF family.</text>
</comment>
<evidence type="ECO:0000313" key="8">
    <source>
        <dbReference type="Proteomes" id="UP001417504"/>
    </source>
</evidence>
<dbReference type="PANTHER" id="PTHR12357">
    <property type="entry name" value="YTH YT521-B HOMOLOGY DOMAIN-CONTAINING"/>
    <property type="match status" value="1"/>
</dbReference>
<keyword evidence="8" id="KW-1185">Reference proteome</keyword>
<dbReference type="InterPro" id="IPR007275">
    <property type="entry name" value="YTH_domain"/>
</dbReference>
<feature type="compositionally biased region" description="Low complexity" evidence="5">
    <location>
        <begin position="649"/>
        <end position="662"/>
    </location>
</feature>
<dbReference type="GO" id="GO:0061157">
    <property type="term" value="P:mRNA destabilization"/>
    <property type="evidence" value="ECO:0007669"/>
    <property type="project" value="TreeGrafter"/>
</dbReference>
<dbReference type="CDD" id="cd21134">
    <property type="entry name" value="YTH"/>
    <property type="match status" value="1"/>
</dbReference>
<feature type="compositionally biased region" description="Low complexity" evidence="5">
    <location>
        <begin position="24"/>
        <end position="39"/>
    </location>
</feature>
<evidence type="ECO:0000256" key="3">
    <source>
        <dbReference type="ARBA" id="ARBA00022884"/>
    </source>
</evidence>
<feature type="region of interest" description="Disordered" evidence="5">
    <location>
        <begin position="634"/>
        <end position="684"/>
    </location>
</feature>
<feature type="region of interest" description="Disordered" evidence="5">
    <location>
        <begin position="1"/>
        <end position="55"/>
    </location>
</feature>
<feature type="compositionally biased region" description="Basic and acidic residues" evidence="5">
    <location>
        <begin position="634"/>
        <end position="644"/>
    </location>
</feature>
<feature type="region of interest" description="Disordered" evidence="5">
    <location>
        <begin position="389"/>
        <end position="412"/>
    </location>
</feature>
<keyword evidence="2" id="KW-0963">Cytoplasm</keyword>
<dbReference type="Gene3D" id="3.10.590.10">
    <property type="entry name" value="ph1033 like domains"/>
    <property type="match status" value="1"/>
</dbReference>
<feature type="domain" description="YTH" evidence="6">
    <location>
        <begin position="440"/>
        <end position="577"/>
    </location>
</feature>
<dbReference type="Pfam" id="PF04146">
    <property type="entry name" value="YTH"/>
    <property type="match status" value="1"/>
</dbReference>
<comment type="subcellular location">
    <subcellularLocation>
        <location evidence="1">Cytoplasm</location>
    </subcellularLocation>
</comment>
<gene>
    <name evidence="7" type="ORF">Sjap_023112</name>
</gene>
<dbReference type="PANTHER" id="PTHR12357:SF89">
    <property type="entry name" value="YTH DOMAIN-CONTAINING FAMILY PROTEIN"/>
    <property type="match status" value="1"/>
</dbReference>
<dbReference type="GO" id="GO:0005737">
    <property type="term" value="C:cytoplasm"/>
    <property type="evidence" value="ECO:0007669"/>
    <property type="project" value="UniProtKB-SubCell"/>
</dbReference>
<sequence>MEGSGAPHQGHDRVSPSPPPPPTTTTTATTAPAPSSSTTEASHSQNMSSLDGDCFNHNPISAKASISSQNTTTIALPKDVATHSGSLPAGLAQTAIHSPNAYAPQTHQFYYGGYGNTPGDWGDYRPFVAAENLEFGSSGIYNDNPSLMFHGGYGYSPQMPYGPYSPVTTPLPAVRGGDGHLYSSPQFPFSGSPYYQQPLPPSVPYITSPSPVSQSELTVPVSIDQQGDNMLFGPRPGYPSQFGSFGRGGSFTGSTDNASFHDSRQGFDGFGSTGPWSDWSRTPDGQRSLTPLSSPAASPQPINMLGSFGRSVGMASQQQRPFYGIGSNTRSVTSGIAQNGSRQNSNFRTIAFPSVVADEGWFALDKARRRGRETAASCGCNGAVDILSEQNRGPRASRSRTQASAEQGLPNDANKTCLSPAEAYGQTFNQPDFVTEYDDAKFFVIKSYSEDNVHKSIRYSVWASTPNGNKKLDCTYREVKEKQGTCPIFLFFSVNASAQFCGVAEMVGPVDFDRNVDYWQQDKWSGQFPVKWHMIKDVPNSQFRHIILENNDNKPVTNSRDTQEVKLEQGIEMLQILKNYEAEASILDDLDYYEERQRLMQERKARQQAVASPVVGVVESNFMLQLPNSFERSVRLDDSNKEDSTTGNVGATTATSVSSAVGSGEGKAEGNSQTVVVSSTIQSS</sequence>
<reference evidence="7 8" key="1">
    <citation type="submission" date="2024-01" db="EMBL/GenBank/DDBJ databases">
        <title>Genome assemblies of Stephania.</title>
        <authorList>
            <person name="Yang L."/>
        </authorList>
    </citation>
    <scope>NUCLEOTIDE SEQUENCE [LARGE SCALE GENOMIC DNA]</scope>
    <source>
        <strain evidence="7">QJT</strain>
        <tissue evidence="7">Leaf</tissue>
    </source>
</reference>
<dbReference type="InterPro" id="IPR045168">
    <property type="entry name" value="YTH_prot"/>
</dbReference>
<dbReference type="EMBL" id="JBBNAE010000009">
    <property type="protein sequence ID" value="KAK9097615.1"/>
    <property type="molecule type" value="Genomic_DNA"/>
</dbReference>
<feature type="compositionally biased region" description="Low complexity" evidence="5">
    <location>
        <begin position="288"/>
        <end position="300"/>
    </location>
</feature>
<feature type="compositionally biased region" description="Polar residues" evidence="5">
    <location>
        <begin position="40"/>
        <end position="49"/>
    </location>
</feature>
<evidence type="ECO:0000256" key="2">
    <source>
        <dbReference type="ARBA" id="ARBA00022490"/>
    </source>
</evidence>
<evidence type="ECO:0000313" key="7">
    <source>
        <dbReference type="EMBL" id="KAK9097615.1"/>
    </source>
</evidence>
<evidence type="ECO:0000259" key="6">
    <source>
        <dbReference type="PROSITE" id="PS50882"/>
    </source>
</evidence>
<dbReference type="GO" id="GO:0003729">
    <property type="term" value="F:mRNA binding"/>
    <property type="evidence" value="ECO:0007669"/>
    <property type="project" value="UniProtKB-UniRule"/>
</dbReference>
<dbReference type="AlphaFoldDB" id="A0AAP0EQ50"/>
<evidence type="ECO:0000256" key="4">
    <source>
        <dbReference type="RuleBase" id="RU369095"/>
    </source>
</evidence>
<evidence type="ECO:0000256" key="1">
    <source>
        <dbReference type="ARBA" id="ARBA00004496"/>
    </source>
</evidence>
<name>A0AAP0EQ50_9MAGN</name>
<comment type="function">
    <text evidence="4">Specifically recognizes and binds N6-methyladenosine (m6A)-containing RNAs, and regulates mRNA stability. M6A is a modification present at internal sites of mRNAs and some non-coding RNAs and plays a role in mRNA stability and processing.</text>
</comment>
<organism evidence="7 8">
    <name type="scientific">Stephania japonica</name>
    <dbReference type="NCBI Taxonomy" id="461633"/>
    <lineage>
        <taxon>Eukaryota</taxon>
        <taxon>Viridiplantae</taxon>
        <taxon>Streptophyta</taxon>
        <taxon>Embryophyta</taxon>
        <taxon>Tracheophyta</taxon>
        <taxon>Spermatophyta</taxon>
        <taxon>Magnoliopsida</taxon>
        <taxon>Ranunculales</taxon>
        <taxon>Menispermaceae</taxon>
        <taxon>Menispermoideae</taxon>
        <taxon>Cissampelideae</taxon>
        <taxon>Stephania</taxon>
    </lineage>
</organism>
<accession>A0AAP0EQ50</accession>
<dbReference type="GO" id="GO:1990247">
    <property type="term" value="F:N6-methyladenosine-containing RNA reader activity"/>
    <property type="evidence" value="ECO:0007669"/>
    <property type="project" value="UniProtKB-UniRule"/>
</dbReference>